<dbReference type="Pfam" id="PF00043">
    <property type="entry name" value="GST_C"/>
    <property type="match status" value="1"/>
</dbReference>
<dbReference type="PANTHER" id="PTHR43986:SF1">
    <property type="entry name" value="ELONGATION FACTOR 1-GAMMA"/>
    <property type="match status" value="1"/>
</dbReference>
<evidence type="ECO:0000259" key="2">
    <source>
        <dbReference type="PROSITE" id="PS50404"/>
    </source>
</evidence>
<dbReference type="OrthoDB" id="249703at2759"/>
<evidence type="ECO:0000313" key="4">
    <source>
        <dbReference type="EMBL" id="EIW76637.1"/>
    </source>
</evidence>
<dbReference type="PROSITE" id="PS50405">
    <property type="entry name" value="GST_CTER"/>
    <property type="match status" value="1"/>
</dbReference>
<dbReference type="SUPFAM" id="SSF47616">
    <property type="entry name" value="GST C-terminal domain-like"/>
    <property type="match status" value="1"/>
</dbReference>
<feature type="domain" description="GST N-terminal" evidence="2">
    <location>
        <begin position="3"/>
        <end position="85"/>
    </location>
</feature>
<dbReference type="PROSITE" id="PS50404">
    <property type="entry name" value="GST_NTER"/>
    <property type="match status" value="1"/>
</dbReference>
<dbReference type="SFLD" id="SFLDG00358">
    <property type="entry name" value="Main_(cytGST)"/>
    <property type="match status" value="1"/>
</dbReference>
<dbReference type="SFLD" id="SFLDS00019">
    <property type="entry name" value="Glutathione_Transferase_(cytos"/>
    <property type="match status" value="1"/>
</dbReference>
<dbReference type="Gene3D" id="1.20.1050.10">
    <property type="match status" value="1"/>
</dbReference>
<dbReference type="CDD" id="cd03044">
    <property type="entry name" value="GST_N_EF1Bgamma"/>
    <property type="match status" value="1"/>
</dbReference>
<evidence type="ECO:0000313" key="5">
    <source>
        <dbReference type="Proteomes" id="UP000053558"/>
    </source>
</evidence>
<dbReference type="SUPFAM" id="SSF52833">
    <property type="entry name" value="Thioredoxin-like"/>
    <property type="match status" value="1"/>
</dbReference>
<gene>
    <name evidence="4" type="ORF">CONPUDRAFT_76263</name>
</gene>
<dbReference type="CDD" id="cd03181">
    <property type="entry name" value="GST_C_EF1Bgamma_like"/>
    <property type="match status" value="1"/>
</dbReference>
<protein>
    <submittedName>
        <fullName evidence="4">Glutathione S-transferase C-terminal-like protein</fullName>
    </submittedName>
</protein>
<dbReference type="GO" id="GO:0006414">
    <property type="term" value="P:translational elongation"/>
    <property type="evidence" value="ECO:0007669"/>
    <property type="project" value="TreeGrafter"/>
</dbReference>
<dbReference type="AlphaFoldDB" id="A0A5M3MC58"/>
<dbReference type="GO" id="GO:0016740">
    <property type="term" value="F:transferase activity"/>
    <property type="evidence" value="ECO:0007669"/>
    <property type="project" value="UniProtKB-KW"/>
</dbReference>
<evidence type="ECO:0000259" key="3">
    <source>
        <dbReference type="PROSITE" id="PS50405"/>
    </source>
</evidence>
<proteinExistence type="inferred from homology"/>
<comment type="caution">
    <text evidence="4">The sequence shown here is derived from an EMBL/GenBank/DDBJ whole genome shotgun (WGS) entry which is preliminary data.</text>
</comment>
<dbReference type="InterPro" id="IPR036249">
    <property type="entry name" value="Thioredoxin-like_sf"/>
</dbReference>
<comment type="similarity">
    <text evidence="1">Belongs to the GST superfamily.</text>
</comment>
<dbReference type="EMBL" id="JH711585">
    <property type="protein sequence ID" value="EIW76637.1"/>
    <property type="molecule type" value="Genomic_DNA"/>
</dbReference>
<dbReference type="InterPro" id="IPR036282">
    <property type="entry name" value="Glutathione-S-Trfase_C_sf"/>
</dbReference>
<dbReference type="PANTHER" id="PTHR43986">
    <property type="entry name" value="ELONGATION FACTOR 1-GAMMA"/>
    <property type="match status" value="1"/>
</dbReference>
<dbReference type="Proteomes" id="UP000053558">
    <property type="component" value="Unassembled WGS sequence"/>
</dbReference>
<dbReference type="InterPro" id="IPR040079">
    <property type="entry name" value="Glutathione_S-Trfase"/>
</dbReference>
<evidence type="ECO:0000256" key="1">
    <source>
        <dbReference type="RuleBase" id="RU003494"/>
    </source>
</evidence>
<name>A0A5M3MC58_CONPW</name>
<dbReference type="OMA" id="VETYPHK"/>
<dbReference type="GeneID" id="19209479"/>
<dbReference type="KEGG" id="cput:CONPUDRAFT_76263"/>
<dbReference type="RefSeq" id="XP_007772918.1">
    <property type="nucleotide sequence ID" value="XM_007774728.1"/>
</dbReference>
<dbReference type="InterPro" id="IPR010987">
    <property type="entry name" value="Glutathione-S-Trfase_C-like"/>
</dbReference>
<reference evidence="5" key="1">
    <citation type="journal article" date="2012" name="Science">
        <title>The Paleozoic origin of enzymatic lignin decomposition reconstructed from 31 fungal genomes.</title>
        <authorList>
            <person name="Floudas D."/>
            <person name="Binder M."/>
            <person name="Riley R."/>
            <person name="Barry K."/>
            <person name="Blanchette R.A."/>
            <person name="Henrissat B."/>
            <person name="Martinez A.T."/>
            <person name="Otillar R."/>
            <person name="Spatafora J.W."/>
            <person name="Yadav J.S."/>
            <person name="Aerts A."/>
            <person name="Benoit I."/>
            <person name="Boyd A."/>
            <person name="Carlson A."/>
            <person name="Copeland A."/>
            <person name="Coutinho P.M."/>
            <person name="de Vries R.P."/>
            <person name="Ferreira P."/>
            <person name="Findley K."/>
            <person name="Foster B."/>
            <person name="Gaskell J."/>
            <person name="Glotzer D."/>
            <person name="Gorecki P."/>
            <person name="Heitman J."/>
            <person name="Hesse C."/>
            <person name="Hori C."/>
            <person name="Igarashi K."/>
            <person name="Jurgens J.A."/>
            <person name="Kallen N."/>
            <person name="Kersten P."/>
            <person name="Kohler A."/>
            <person name="Kuees U."/>
            <person name="Kumar T.K.A."/>
            <person name="Kuo A."/>
            <person name="LaButti K."/>
            <person name="Larrondo L.F."/>
            <person name="Lindquist E."/>
            <person name="Ling A."/>
            <person name="Lombard V."/>
            <person name="Lucas S."/>
            <person name="Lundell T."/>
            <person name="Martin R."/>
            <person name="McLaughlin D.J."/>
            <person name="Morgenstern I."/>
            <person name="Morin E."/>
            <person name="Murat C."/>
            <person name="Nagy L.G."/>
            <person name="Nolan M."/>
            <person name="Ohm R.A."/>
            <person name="Patyshakuliyeva A."/>
            <person name="Rokas A."/>
            <person name="Ruiz-Duenas F.J."/>
            <person name="Sabat G."/>
            <person name="Salamov A."/>
            <person name="Samejima M."/>
            <person name="Schmutz J."/>
            <person name="Slot J.C."/>
            <person name="St John F."/>
            <person name="Stenlid J."/>
            <person name="Sun H."/>
            <person name="Sun S."/>
            <person name="Syed K."/>
            <person name="Tsang A."/>
            <person name="Wiebenga A."/>
            <person name="Young D."/>
            <person name="Pisabarro A."/>
            <person name="Eastwood D.C."/>
            <person name="Martin F."/>
            <person name="Cullen D."/>
            <person name="Grigoriev I.V."/>
            <person name="Hibbett D.S."/>
        </authorList>
    </citation>
    <scope>NUCLEOTIDE SEQUENCE [LARGE SCALE GENOMIC DNA]</scope>
    <source>
        <strain evidence="5">RWD-64-598 SS2</strain>
    </source>
</reference>
<dbReference type="InterPro" id="IPR004046">
    <property type="entry name" value="GST_C"/>
</dbReference>
<dbReference type="Gene3D" id="3.40.30.10">
    <property type="entry name" value="Glutaredoxin"/>
    <property type="match status" value="1"/>
</dbReference>
<keyword evidence="5" id="KW-1185">Reference proteome</keyword>
<dbReference type="InterPro" id="IPR004045">
    <property type="entry name" value="Glutathione_S-Trfase_N"/>
</dbReference>
<dbReference type="GO" id="GO:0005634">
    <property type="term" value="C:nucleus"/>
    <property type="evidence" value="ECO:0007669"/>
    <property type="project" value="TreeGrafter"/>
</dbReference>
<dbReference type="Pfam" id="PF02798">
    <property type="entry name" value="GST_N"/>
    <property type="match status" value="1"/>
</dbReference>
<dbReference type="GO" id="GO:0005737">
    <property type="term" value="C:cytoplasm"/>
    <property type="evidence" value="ECO:0007669"/>
    <property type="project" value="TreeGrafter"/>
</dbReference>
<organism evidence="4 5">
    <name type="scientific">Coniophora puteana (strain RWD-64-598)</name>
    <name type="common">Brown rot fungus</name>
    <dbReference type="NCBI Taxonomy" id="741705"/>
    <lineage>
        <taxon>Eukaryota</taxon>
        <taxon>Fungi</taxon>
        <taxon>Dikarya</taxon>
        <taxon>Basidiomycota</taxon>
        <taxon>Agaricomycotina</taxon>
        <taxon>Agaricomycetes</taxon>
        <taxon>Agaricomycetidae</taxon>
        <taxon>Boletales</taxon>
        <taxon>Coniophorineae</taxon>
        <taxon>Coniophoraceae</taxon>
        <taxon>Coniophora</taxon>
    </lineage>
</organism>
<sequence>MPPIGTLWGGGYQRQTTIIESVAAISGLELTEPEIKFGVTNKTPEYLAKFPLGKVPAFESADGSCKLTEGLAIASYVASLAPETGLQGKNKVETAQIDQWMHFAESELQTFSDFSLYLTWGYMPGYTKEHRALDYLEKYLADGRVYLVGERLTIADITLAASLKSAVKVTLGAAERAKYPDTMAYFDRIRSIETIKEKFGPVEFAEVPAQFKDAAK</sequence>
<dbReference type="InterPro" id="IPR050802">
    <property type="entry name" value="EF-GSTs"/>
</dbReference>
<feature type="domain" description="GST C-terminal" evidence="3">
    <location>
        <begin position="90"/>
        <end position="211"/>
    </location>
</feature>
<keyword evidence="4" id="KW-0808">Transferase</keyword>
<accession>A0A5M3MC58</accession>